<evidence type="ECO:0000256" key="3">
    <source>
        <dbReference type="ARBA" id="ARBA00022692"/>
    </source>
</evidence>
<comment type="caution">
    <text evidence="8">The sequence shown here is derived from an EMBL/GenBank/DDBJ whole genome shotgun (WGS) entry which is preliminary data.</text>
</comment>
<feature type="transmembrane region" description="Helical" evidence="7">
    <location>
        <begin position="247"/>
        <end position="270"/>
    </location>
</feature>
<dbReference type="EMBL" id="JAEKMH010000001">
    <property type="protein sequence ID" value="MBJ3783791.1"/>
    <property type="molecule type" value="Genomic_DNA"/>
</dbReference>
<sequence length="395" mass="42183">MATGPAIAPLPARIGRQNLTSGNKSHESGHGRHADSPQNIPPTGWKDVLWRTYREINDDRVTLIAAAVTYYLLLALFPTLTAFVSIYGLFVSPATVGEHIRLLAAVVPEGGMAIIDEQITRLASTGNTTLGMALLISLAIALWSASAGIKTMFEAMNVAYDETEKRNFFVLNGTALLFTLAGIVAGMVMATTAVVVPAVLGFVGLRSGIEGMLRVGSYVLLALVLMLSLAALYRFGPSRQQAKWRWVSPGALLASAIIVVVSLLFSWYAANFGNYDATYGSLGGLIALLTWMWISVTAVIIGAELNSESERQTRRDSTVGADAPLGYRDAVVADTVGEAVGESDDELAGRSPEWIDGFNAARSRFKPARRHSLGAMAAALPLSLALGAMGRRRRN</sequence>
<dbReference type="AlphaFoldDB" id="A0A934IVD4"/>
<evidence type="ECO:0000256" key="4">
    <source>
        <dbReference type="ARBA" id="ARBA00022989"/>
    </source>
</evidence>
<keyword evidence="3 7" id="KW-0812">Transmembrane</keyword>
<dbReference type="Pfam" id="PF03631">
    <property type="entry name" value="Virul_fac_BrkB"/>
    <property type="match status" value="1"/>
</dbReference>
<accession>A0A934IVD4</accession>
<feature type="transmembrane region" description="Helical" evidence="7">
    <location>
        <begin position="61"/>
        <end position="90"/>
    </location>
</feature>
<keyword evidence="2" id="KW-1003">Cell membrane</keyword>
<feature type="transmembrane region" description="Helical" evidence="7">
    <location>
        <begin position="282"/>
        <end position="305"/>
    </location>
</feature>
<evidence type="ECO:0000313" key="9">
    <source>
        <dbReference type="Proteomes" id="UP000602124"/>
    </source>
</evidence>
<feature type="transmembrane region" description="Helical" evidence="7">
    <location>
        <begin position="130"/>
        <end position="149"/>
    </location>
</feature>
<dbReference type="PANTHER" id="PTHR30213">
    <property type="entry name" value="INNER MEMBRANE PROTEIN YHJD"/>
    <property type="match status" value="1"/>
</dbReference>
<gene>
    <name evidence="8" type="ORF">JEQ47_03575</name>
</gene>
<feature type="transmembrane region" description="Helical" evidence="7">
    <location>
        <begin position="170"/>
        <end position="203"/>
    </location>
</feature>
<dbReference type="Proteomes" id="UP000602124">
    <property type="component" value="Unassembled WGS sequence"/>
</dbReference>
<evidence type="ECO:0000256" key="5">
    <source>
        <dbReference type="ARBA" id="ARBA00023136"/>
    </source>
</evidence>
<dbReference type="GO" id="GO:0005886">
    <property type="term" value="C:plasma membrane"/>
    <property type="evidence" value="ECO:0007669"/>
    <property type="project" value="UniProtKB-SubCell"/>
</dbReference>
<evidence type="ECO:0000256" key="6">
    <source>
        <dbReference type="SAM" id="MobiDB-lite"/>
    </source>
</evidence>
<name>A0A934IVD4_9HYPH</name>
<feature type="region of interest" description="Disordered" evidence="6">
    <location>
        <begin position="17"/>
        <end position="40"/>
    </location>
</feature>
<dbReference type="InterPro" id="IPR017039">
    <property type="entry name" value="Virul_fac_BrkB"/>
</dbReference>
<evidence type="ECO:0000256" key="2">
    <source>
        <dbReference type="ARBA" id="ARBA00022475"/>
    </source>
</evidence>
<feature type="transmembrane region" description="Helical" evidence="7">
    <location>
        <begin position="215"/>
        <end position="235"/>
    </location>
</feature>
<protein>
    <submittedName>
        <fullName evidence="8">YihY/virulence factor BrkB family protein</fullName>
    </submittedName>
</protein>
<proteinExistence type="predicted"/>
<keyword evidence="9" id="KW-1185">Reference proteome</keyword>
<keyword evidence="4 7" id="KW-1133">Transmembrane helix</keyword>
<evidence type="ECO:0000256" key="1">
    <source>
        <dbReference type="ARBA" id="ARBA00004651"/>
    </source>
</evidence>
<evidence type="ECO:0000256" key="7">
    <source>
        <dbReference type="SAM" id="Phobius"/>
    </source>
</evidence>
<organism evidence="8 9">
    <name type="scientific">Devosia sediminis</name>
    <dbReference type="NCBI Taxonomy" id="2798801"/>
    <lineage>
        <taxon>Bacteria</taxon>
        <taxon>Pseudomonadati</taxon>
        <taxon>Pseudomonadota</taxon>
        <taxon>Alphaproteobacteria</taxon>
        <taxon>Hyphomicrobiales</taxon>
        <taxon>Devosiaceae</taxon>
        <taxon>Devosia</taxon>
    </lineage>
</organism>
<feature type="compositionally biased region" description="Basic and acidic residues" evidence="6">
    <location>
        <begin position="24"/>
        <end position="35"/>
    </location>
</feature>
<dbReference type="PANTHER" id="PTHR30213:SF0">
    <property type="entry name" value="UPF0761 MEMBRANE PROTEIN YIHY"/>
    <property type="match status" value="1"/>
</dbReference>
<keyword evidence="5 7" id="KW-0472">Membrane</keyword>
<dbReference type="NCBIfam" id="TIGR00765">
    <property type="entry name" value="yihY_not_rbn"/>
    <property type="match status" value="1"/>
</dbReference>
<reference evidence="8" key="1">
    <citation type="submission" date="2020-12" db="EMBL/GenBank/DDBJ databases">
        <title>Devosia sp. MSA67 isolated from Mo River.</title>
        <authorList>
            <person name="Ma F."/>
            <person name="Zi Z."/>
        </authorList>
    </citation>
    <scope>NUCLEOTIDE SEQUENCE</scope>
    <source>
        <strain evidence="8">MSA67</strain>
    </source>
</reference>
<comment type="subcellular location">
    <subcellularLocation>
        <location evidence="1">Cell membrane</location>
        <topology evidence="1">Multi-pass membrane protein</topology>
    </subcellularLocation>
</comment>
<evidence type="ECO:0000313" key="8">
    <source>
        <dbReference type="EMBL" id="MBJ3783791.1"/>
    </source>
</evidence>